<proteinExistence type="predicted"/>
<reference evidence="1 2" key="1">
    <citation type="submission" date="2016-07" db="EMBL/GenBank/DDBJ databases">
        <title>Comparative genomics of the Campylobacter concisus group.</title>
        <authorList>
            <person name="Miller W.G."/>
            <person name="Yee E."/>
            <person name="Chapman M.H."/>
            <person name="Huynh S."/>
            <person name="Bono J.L."/>
            <person name="On S.L.W."/>
            <person name="StLeger J."/>
            <person name="Foster G."/>
            <person name="Parker C.T."/>
        </authorList>
    </citation>
    <scope>NUCLEOTIDE SEQUENCE [LARGE SCALE GENOMIC DNA]</scope>
    <source>
        <strain evidence="1 2">CCUG 21559</strain>
    </source>
</reference>
<dbReference type="EMBL" id="CP012542">
    <property type="protein sequence ID" value="QCD43906.1"/>
    <property type="molecule type" value="Genomic_DNA"/>
</dbReference>
<name>A0A6G5QEH9_9BACT</name>
<sequence length="197" mass="23354">MKFSLFRERNFANYNFFEADEKSYKDFIKFAFDEFRLKNTDTPWYLALDDKAFNSYPNFTQKHQICISHVDFKDAIFQFRISSENSVNSLGYRLFINLDGVHKDFVSSDITQTDKVVIKIKDEILKEFDCLSKCGWWITDVWRDMFEIKQDSDSFDFINEILSHDYTAEILKINQTLFNAQINGELDDFVSKLAVLD</sequence>
<protein>
    <submittedName>
        <fullName evidence="1">Uncharacterized protein</fullName>
    </submittedName>
</protein>
<dbReference type="Proteomes" id="UP000503264">
    <property type="component" value="Chromosome"/>
</dbReference>
<organism evidence="1 2">
    <name type="scientific">Campylobacter mucosalis CCUG 21559</name>
    <dbReference type="NCBI Taxonomy" id="1032067"/>
    <lineage>
        <taxon>Bacteria</taxon>
        <taxon>Pseudomonadati</taxon>
        <taxon>Campylobacterota</taxon>
        <taxon>Epsilonproteobacteria</taxon>
        <taxon>Campylobacterales</taxon>
        <taxon>Campylobacteraceae</taxon>
        <taxon>Campylobacter</taxon>
    </lineage>
</organism>
<gene>
    <name evidence="1" type="ORF">CMUC_0081</name>
</gene>
<evidence type="ECO:0000313" key="2">
    <source>
        <dbReference type="Proteomes" id="UP000503264"/>
    </source>
</evidence>
<keyword evidence="2" id="KW-1185">Reference proteome</keyword>
<evidence type="ECO:0000313" key="1">
    <source>
        <dbReference type="EMBL" id="QCD43906.1"/>
    </source>
</evidence>
<accession>A0A6G5QEH9</accession>
<dbReference type="AlphaFoldDB" id="A0A6G5QEH9"/>